<comment type="caution">
    <text evidence="2">The sequence shown here is derived from an EMBL/GenBank/DDBJ whole genome shotgun (WGS) entry which is preliminary data.</text>
</comment>
<reference evidence="2" key="2">
    <citation type="journal article" date="2020" name="Nat. Commun.">
        <title>Large-scale genome sequencing of mycorrhizal fungi provides insights into the early evolution of symbiotic traits.</title>
        <authorList>
            <person name="Miyauchi S."/>
            <person name="Kiss E."/>
            <person name="Kuo A."/>
            <person name="Drula E."/>
            <person name="Kohler A."/>
            <person name="Sanchez-Garcia M."/>
            <person name="Morin E."/>
            <person name="Andreopoulos B."/>
            <person name="Barry K.W."/>
            <person name="Bonito G."/>
            <person name="Buee M."/>
            <person name="Carver A."/>
            <person name="Chen C."/>
            <person name="Cichocki N."/>
            <person name="Clum A."/>
            <person name="Culley D."/>
            <person name="Crous P.W."/>
            <person name="Fauchery L."/>
            <person name="Girlanda M."/>
            <person name="Hayes R.D."/>
            <person name="Keri Z."/>
            <person name="LaButti K."/>
            <person name="Lipzen A."/>
            <person name="Lombard V."/>
            <person name="Magnuson J."/>
            <person name="Maillard F."/>
            <person name="Murat C."/>
            <person name="Nolan M."/>
            <person name="Ohm R.A."/>
            <person name="Pangilinan J."/>
            <person name="Pereira M.F."/>
            <person name="Perotto S."/>
            <person name="Peter M."/>
            <person name="Pfister S."/>
            <person name="Riley R."/>
            <person name="Sitrit Y."/>
            <person name="Stielow J.B."/>
            <person name="Szollosi G."/>
            <person name="Zifcakova L."/>
            <person name="Stursova M."/>
            <person name="Spatafora J.W."/>
            <person name="Tedersoo L."/>
            <person name="Vaario L.M."/>
            <person name="Yamada A."/>
            <person name="Yan M."/>
            <person name="Wang P."/>
            <person name="Xu J."/>
            <person name="Bruns T."/>
            <person name="Baldrian P."/>
            <person name="Vilgalys R."/>
            <person name="Dunand C."/>
            <person name="Henrissat B."/>
            <person name="Grigoriev I.V."/>
            <person name="Hibbett D."/>
            <person name="Nagy L.G."/>
            <person name="Martin F.M."/>
        </authorList>
    </citation>
    <scope>NUCLEOTIDE SEQUENCE</scope>
    <source>
        <strain evidence="2">Prilba</strain>
    </source>
</reference>
<name>A0A9P5MZ37_9AGAM</name>
<gene>
    <name evidence="2" type="ORF">DFH94DRAFT_420200</name>
</gene>
<evidence type="ECO:0000256" key="1">
    <source>
        <dbReference type="SAM" id="MobiDB-lite"/>
    </source>
</evidence>
<reference evidence="2" key="1">
    <citation type="submission" date="2019-10" db="EMBL/GenBank/DDBJ databases">
        <authorList>
            <consortium name="DOE Joint Genome Institute"/>
            <person name="Kuo A."/>
            <person name="Miyauchi S."/>
            <person name="Kiss E."/>
            <person name="Drula E."/>
            <person name="Kohler A."/>
            <person name="Sanchez-Garcia M."/>
            <person name="Andreopoulos B."/>
            <person name="Barry K.W."/>
            <person name="Bonito G."/>
            <person name="Buee M."/>
            <person name="Carver A."/>
            <person name="Chen C."/>
            <person name="Cichocki N."/>
            <person name="Clum A."/>
            <person name="Culley D."/>
            <person name="Crous P.W."/>
            <person name="Fauchery L."/>
            <person name="Girlanda M."/>
            <person name="Hayes R."/>
            <person name="Keri Z."/>
            <person name="LaButti K."/>
            <person name="Lipzen A."/>
            <person name="Lombard V."/>
            <person name="Magnuson J."/>
            <person name="Maillard F."/>
            <person name="Morin E."/>
            <person name="Murat C."/>
            <person name="Nolan M."/>
            <person name="Ohm R."/>
            <person name="Pangilinan J."/>
            <person name="Pereira M."/>
            <person name="Perotto S."/>
            <person name="Peter M."/>
            <person name="Riley R."/>
            <person name="Sitrit Y."/>
            <person name="Stielow B."/>
            <person name="Szollosi G."/>
            <person name="Zifcakova L."/>
            <person name="Stursova M."/>
            <person name="Spatafora J.W."/>
            <person name="Tedersoo L."/>
            <person name="Vaario L.-M."/>
            <person name="Yamada A."/>
            <person name="Yan M."/>
            <person name="Wang P."/>
            <person name="Xu J."/>
            <person name="Bruns T."/>
            <person name="Baldrian P."/>
            <person name="Vilgalys R."/>
            <person name="Henrissat B."/>
            <person name="Grigoriev I.V."/>
            <person name="Hibbett D."/>
            <person name="Nagy L.G."/>
            <person name="Martin F.M."/>
        </authorList>
    </citation>
    <scope>NUCLEOTIDE SEQUENCE</scope>
    <source>
        <strain evidence="2">Prilba</strain>
    </source>
</reference>
<proteinExistence type="predicted"/>
<evidence type="ECO:0000313" key="3">
    <source>
        <dbReference type="Proteomes" id="UP000759537"/>
    </source>
</evidence>
<dbReference type="EMBL" id="WHVB01000006">
    <property type="protein sequence ID" value="KAF8482088.1"/>
    <property type="molecule type" value="Genomic_DNA"/>
</dbReference>
<organism evidence="2 3">
    <name type="scientific">Russula ochroleuca</name>
    <dbReference type="NCBI Taxonomy" id="152965"/>
    <lineage>
        <taxon>Eukaryota</taxon>
        <taxon>Fungi</taxon>
        <taxon>Dikarya</taxon>
        <taxon>Basidiomycota</taxon>
        <taxon>Agaricomycotina</taxon>
        <taxon>Agaricomycetes</taxon>
        <taxon>Russulales</taxon>
        <taxon>Russulaceae</taxon>
        <taxon>Russula</taxon>
    </lineage>
</organism>
<evidence type="ECO:0000313" key="2">
    <source>
        <dbReference type="EMBL" id="KAF8482088.1"/>
    </source>
</evidence>
<keyword evidence="3" id="KW-1185">Reference proteome</keyword>
<feature type="compositionally biased region" description="Low complexity" evidence="1">
    <location>
        <begin position="70"/>
        <end position="80"/>
    </location>
</feature>
<accession>A0A9P5MZ37</accession>
<dbReference type="AlphaFoldDB" id="A0A9P5MZ37"/>
<sequence length="419" mass="46673">MRSADSIDTIRGHLVFSSPIDALSISEPSLAGTGEGNASDMRTGAADVTGSASFIDLSDDDKLPIPSFPPHSSSPHSSPSDTGESMLHRRTPEEDRRRRREKIAKLHRFLGSHVPTSLILGLSAEDGALPALSPTIDNVRTNRANRRRSSSAAETRSNWFEPDDRLKEELDEREKAINVRRAIKMEKLSSQMFGVQPPQTLYHTRHSPRPKDRVHSMERPYSELEAVLPANRNVNQTSYLNKGGRQSRHRAGAGSHSESVLPLLDPVASNSSGKRASAVYMHYMYSLESLGDIIDRDDRESLAELHSILANDLSGSEGFATGTRDDDDAKTIRRHSLPNRSSTVSLASQFNLGSPSPERTSFQVRRRQAAKLTHFFGVDYRDLIGDILESIEHYVEEESHRGTLHPDEIQVCRPWLRND</sequence>
<protein>
    <submittedName>
        <fullName evidence="2">Uncharacterized protein</fullName>
    </submittedName>
</protein>
<dbReference type="Proteomes" id="UP000759537">
    <property type="component" value="Unassembled WGS sequence"/>
</dbReference>
<feature type="compositionally biased region" description="Basic and acidic residues" evidence="1">
    <location>
        <begin position="86"/>
        <end position="96"/>
    </location>
</feature>
<feature type="region of interest" description="Disordered" evidence="1">
    <location>
        <begin position="59"/>
        <end position="99"/>
    </location>
</feature>
<feature type="region of interest" description="Disordered" evidence="1">
    <location>
        <begin position="26"/>
        <end position="45"/>
    </location>
</feature>
<dbReference type="OrthoDB" id="354769at2759"/>